<feature type="domain" description="Alpha-D-phosphohexomutase alpha/beta/alpha" evidence="9">
    <location>
        <begin position="8"/>
        <end position="133"/>
    </location>
</feature>
<dbReference type="InterPro" id="IPR036900">
    <property type="entry name" value="A-D-PHexomutase_C_sf"/>
</dbReference>
<dbReference type="Pfam" id="PF02879">
    <property type="entry name" value="PGM_PMM_II"/>
    <property type="match status" value="1"/>
</dbReference>
<comment type="cofactor">
    <cofactor evidence="1">
        <name>Mg(2+)</name>
        <dbReference type="ChEBI" id="CHEBI:18420"/>
    </cofactor>
</comment>
<reference evidence="12 13" key="1">
    <citation type="submission" date="2021-08" db="EMBL/GenBank/DDBJ databases">
        <title>complete genome sequencing of Deefgea sp. D25.</title>
        <authorList>
            <person name="Bae J.-W."/>
            <person name="Gim D.-H."/>
        </authorList>
    </citation>
    <scope>NUCLEOTIDE SEQUENCE [LARGE SCALE GENOMIC DNA]</scope>
    <source>
        <strain evidence="12 13">D25</strain>
    </source>
</reference>
<keyword evidence="5 7" id="KW-0460">Magnesium</keyword>
<dbReference type="EMBL" id="CP081150">
    <property type="protein sequence ID" value="QZA77547.1"/>
    <property type="molecule type" value="Genomic_DNA"/>
</dbReference>
<evidence type="ECO:0000313" key="12">
    <source>
        <dbReference type="EMBL" id="QZA77547.1"/>
    </source>
</evidence>
<accession>A0ABX8Z4M8</accession>
<evidence type="ECO:0000259" key="9">
    <source>
        <dbReference type="Pfam" id="PF02878"/>
    </source>
</evidence>
<dbReference type="Pfam" id="PF00408">
    <property type="entry name" value="PGM_PMM_IV"/>
    <property type="match status" value="1"/>
</dbReference>
<comment type="similarity">
    <text evidence="2 7">Belongs to the phosphohexose mutase family.</text>
</comment>
<dbReference type="Pfam" id="PF02880">
    <property type="entry name" value="PGM_PMM_III"/>
    <property type="match status" value="1"/>
</dbReference>
<proteinExistence type="inferred from homology"/>
<dbReference type="PANTHER" id="PTHR43771">
    <property type="entry name" value="PHOSPHOMANNOMUTASE"/>
    <property type="match status" value="1"/>
</dbReference>
<dbReference type="PROSITE" id="PS00710">
    <property type="entry name" value="PGM_PMM"/>
    <property type="match status" value="1"/>
</dbReference>
<dbReference type="InterPro" id="IPR005846">
    <property type="entry name" value="A-D-PHexomutase_a/b/a-III"/>
</dbReference>
<dbReference type="InterPro" id="IPR005841">
    <property type="entry name" value="Alpha-D-phosphohexomutase_SF"/>
</dbReference>
<dbReference type="InterPro" id="IPR005845">
    <property type="entry name" value="A-D-PHexomutase_a/b/a-II"/>
</dbReference>
<evidence type="ECO:0000256" key="6">
    <source>
        <dbReference type="ARBA" id="ARBA00023235"/>
    </source>
</evidence>
<evidence type="ECO:0000256" key="2">
    <source>
        <dbReference type="ARBA" id="ARBA00010231"/>
    </source>
</evidence>
<keyword evidence="13" id="KW-1185">Reference proteome</keyword>
<dbReference type="InterPro" id="IPR016055">
    <property type="entry name" value="A-D-PHexomutase_a/b/a-I/II/III"/>
</dbReference>
<protein>
    <submittedName>
        <fullName evidence="12">Phosphomannomutase/phosphoglucomutase</fullName>
    </submittedName>
</protein>
<keyword evidence="3" id="KW-0597">Phosphoprotein</keyword>
<evidence type="ECO:0000256" key="3">
    <source>
        <dbReference type="ARBA" id="ARBA00022553"/>
    </source>
</evidence>
<dbReference type="InterPro" id="IPR005843">
    <property type="entry name" value="A-D-PHexomutase_C"/>
</dbReference>
<organism evidence="12 13">
    <name type="scientific">Deefgea tanakiae</name>
    <dbReference type="NCBI Taxonomy" id="2865840"/>
    <lineage>
        <taxon>Bacteria</taxon>
        <taxon>Pseudomonadati</taxon>
        <taxon>Pseudomonadota</taxon>
        <taxon>Betaproteobacteria</taxon>
        <taxon>Neisseriales</taxon>
        <taxon>Chitinibacteraceae</taxon>
        <taxon>Deefgea</taxon>
    </lineage>
</organism>
<feature type="domain" description="Alpha-D-phosphohexomutase C-terminal" evidence="8">
    <location>
        <begin position="370"/>
        <end position="444"/>
    </location>
</feature>
<gene>
    <name evidence="12" type="ORF">K4H28_14895</name>
</gene>
<evidence type="ECO:0000259" key="10">
    <source>
        <dbReference type="Pfam" id="PF02879"/>
    </source>
</evidence>
<dbReference type="RefSeq" id="WP_221005928.1">
    <property type="nucleotide sequence ID" value="NZ_CP081150.1"/>
</dbReference>
<dbReference type="Pfam" id="PF02878">
    <property type="entry name" value="PGM_PMM_I"/>
    <property type="match status" value="1"/>
</dbReference>
<evidence type="ECO:0000256" key="7">
    <source>
        <dbReference type="RuleBase" id="RU004326"/>
    </source>
</evidence>
<feature type="domain" description="Alpha-D-phosphohexomutase alpha/beta/alpha" evidence="11">
    <location>
        <begin position="258"/>
        <end position="350"/>
    </location>
</feature>
<feature type="domain" description="Alpha-D-phosphohexomutase alpha/beta/alpha" evidence="10">
    <location>
        <begin position="153"/>
        <end position="253"/>
    </location>
</feature>
<keyword evidence="4 7" id="KW-0479">Metal-binding</keyword>
<evidence type="ECO:0000256" key="5">
    <source>
        <dbReference type="ARBA" id="ARBA00022842"/>
    </source>
</evidence>
<evidence type="ECO:0000259" key="11">
    <source>
        <dbReference type="Pfam" id="PF02880"/>
    </source>
</evidence>
<dbReference type="PANTHER" id="PTHR43771:SF2">
    <property type="entry name" value="PHOSPHOMANNOMUTASE_PHOSPHOGLUCOMUTASE"/>
    <property type="match status" value="1"/>
</dbReference>
<dbReference type="SUPFAM" id="SSF53738">
    <property type="entry name" value="Phosphoglucomutase, first 3 domains"/>
    <property type="match status" value="3"/>
</dbReference>
<dbReference type="Proteomes" id="UP000825679">
    <property type="component" value="Chromosome"/>
</dbReference>
<dbReference type="PRINTS" id="PR00509">
    <property type="entry name" value="PGMPMM"/>
</dbReference>
<name>A0ABX8Z4M8_9NEIS</name>
<dbReference type="Gene3D" id="3.40.120.10">
    <property type="entry name" value="Alpha-D-Glucose-1,6-Bisphosphate, subunit A, domain 3"/>
    <property type="match status" value="3"/>
</dbReference>
<dbReference type="Gene3D" id="3.30.310.50">
    <property type="entry name" value="Alpha-D-phosphohexomutase, C-terminal domain"/>
    <property type="match status" value="1"/>
</dbReference>
<keyword evidence="6" id="KW-0413">Isomerase</keyword>
<dbReference type="InterPro" id="IPR016066">
    <property type="entry name" value="A-D-PHexomutase_CS"/>
</dbReference>
<dbReference type="InterPro" id="IPR005844">
    <property type="entry name" value="A-D-PHexomutase_a/b/a-I"/>
</dbReference>
<dbReference type="SUPFAM" id="SSF55957">
    <property type="entry name" value="Phosphoglucomutase, C-terminal domain"/>
    <property type="match status" value="1"/>
</dbReference>
<evidence type="ECO:0000259" key="8">
    <source>
        <dbReference type="Pfam" id="PF00408"/>
    </source>
</evidence>
<evidence type="ECO:0000256" key="4">
    <source>
        <dbReference type="ARBA" id="ARBA00022723"/>
    </source>
</evidence>
<dbReference type="CDD" id="cd03089">
    <property type="entry name" value="PMM_PGM"/>
    <property type="match status" value="1"/>
</dbReference>
<evidence type="ECO:0000256" key="1">
    <source>
        <dbReference type="ARBA" id="ARBA00001946"/>
    </source>
</evidence>
<evidence type="ECO:0000313" key="13">
    <source>
        <dbReference type="Proteomes" id="UP000825679"/>
    </source>
</evidence>
<sequence>MISVPASLFKAYDIRGKIDLLTPDFAYWVGRACGAEAIQRGLTIVALGFDGRLSSPGLATALSRGLVESGVQVLDLGLSCTPLLYYAALNKAAGSGIMITGSHNPPDYNGIKIMLGGETIAAEALQDLRQSIELATLPVQDGGTVAALDMAQEYIAAVKQQLPLVQLSIPLKIVIDCGNGSPGALAPDLYRELGCEVIELYCEVDGLFPNHHPDPQVAENLRELQATVLAQHADLGLAFDGDGDRLGVVTRTGQIIPGDRLLMLFASAELAQQTGHILYDVKSSRAVAQWVSQFGGTSEAIPTGHSHMKRRLRETKALLAGELSGHFAFVAWGVDDALYAGAKLLQQVAAGVDLDVELTRFPVNYSSPELQIPLTESGHDLVAQIAEHAQFPSSQQISTIDGLRIEYVDGFGLIRASNTTPVLTLRIEAETLAAMQRIRQELVTAIAPLPFPNIDEK</sequence>